<comment type="caution">
    <text evidence="1">The sequence shown here is derived from an EMBL/GenBank/DDBJ whole genome shotgun (WGS) entry which is preliminary data.</text>
</comment>
<gene>
    <name evidence="1" type="ORF">CEV32_2865</name>
</gene>
<sequence length="43" mass="4803">MSFPVSTFKALGVRLLKHLRVAHKLPFIDWTNEIEALGHSAGN</sequence>
<accession>A0A256F048</accession>
<evidence type="ECO:0000313" key="1">
    <source>
        <dbReference type="EMBL" id="OYR08153.1"/>
    </source>
</evidence>
<dbReference type="AlphaFoldDB" id="A0A256F048"/>
<dbReference type="EMBL" id="NNRK01000035">
    <property type="protein sequence ID" value="OYR08153.1"/>
    <property type="molecule type" value="Genomic_DNA"/>
</dbReference>
<organism evidence="1 2">
    <name type="scientific">Brucella rhizosphaerae</name>
    <dbReference type="NCBI Taxonomy" id="571254"/>
    <lineage>
        <taxon>Bacteria</taxon>
        <taxon>Pseudomonadati</taxon>
        <taxon>Pseudomonadota</taxon>
        <taxon>Alphaproteobacteria</taxon>
        <taxon>Hyphomicrobiales</taxon>
        <taxon>Brucellaceae</taxon>
        <taxon>Brucella/Ochrobactrum group</taxon>
        <taxon>Brucella</taxon>
    </lineage>
</organism>
<dbReference type="Proteomes" id="UP000216345">
    <property type="component" value="Unassembled WGS sequence"/>
</dbReference>
<evidence type="ECO:0000313" key="2">
    <source>
        <dbReference type="Proteomes" id="UP000216345"/>
    </source>
</evidence>
<reference evidence="1 2" key="1">
    <citation type="submission" date="2017-07" db="EMBL/GenBank/DDBJ databases">
        <title>Phylogenetic study on the rhizospheric bacterium Ochrobactrum sp. A44.</title>
        <authorList>
            <person name="Krzyzanowska D.M."/>
            <person name="Ossowicki A."/>
            <person name="Rajewska M."/>
            <person name="Maciag T."/>
            <person name="Kaczynski Z."/>
            <person name="Czerwicka M."/>
            <person name="Jafra S."/>
        </authorList>
    </citation>
    <scope>NUCLEOTIDE SEQUENCE [LARGE SCALE GENOMIC DNA]</scope>
    <source>
        <strain evidence="1 2">PR17</strain>
    </source>
</reference>
<name>A0A256F048_9HYPH</name>
<proteinExistence type="predicted"/>
<keyword evidence="2" id="KW-1185">Reference proteome</keyword>
<protein>
    <submittedName>
        <fullName evidence="1">Uncharacterized protein</fullName>
    </submittedName>
</protein>